<reference evidence="1" key="1">
    <citation type="journal article" date="2022" name="Int. J. Mol. Sci.">
        <title>Draft Genome of Tanacetum Coccineum: Genomic Comparison of Closely Related Tanacetum-Family Plants.</title>
        <authorList>
            <person name="Yamashiro T."/>
            <person name="Shiraishi A."/>
            <person name="Nakayama K."/>
            <person name="Satake H."/>
        </authorList>
    </citation>
    <scope>NUCLEOTIDE SEQUENCE</scope>
</reference>
<dbReference type="Proteomes" id="UP001151760">
    <property type="component" value="Unassembled WGS sequence"/>
</dbReference>
<name>A0ABQ5H231_9ASTR</name>
<proteinExistence type="predicted"/>
<reference evidence="1" key="2">
    <citation type="submission" date="2022-01" db="EMBL/GenBank/DDBJ databases">
        <authorList>
            <person name="Yamashiro T."/>
            <person name="Shiraishi A."/>
            <person name="Satake H."/>
            <person name="Nakayama K."/>
        </authorList>
    </citation>
    <scope>NUCLEOTIDE SEQUENCE</scope>
</reference>
<evidence type="ECO:0000313" key="2">
    <source>
        <dbReference type="Proteomes" id="UP001151760"/>
    </source>
</evidence>
<evidence type="ECO:0000313" key="1">
    <source>
        <dbReference type="EMBL" id="GJT81521.1"/>
    </source>
</evidence>
<accession>A0ABQ5H231</accession>
<gene>
    <name evidence="1" type="ORF">Tco_1055863</name>
</gene>
<dbReference type="PANTHER" id="PTHR33067:SF9">
    <property type="entry name" value="RNA-DIRECTED DNA POLYMERASE"/>
    <property type="match status" value="1"/>
</dbReference>
<organism evidence="1 2">
    <name type="scientific">Tanacetum coccineum</name>
    <dbReference type="NCBI Taxonomy" id="301880"/>
    <lineage>
        <taxon>Eukaryota</taxon>
        <taxon>Viridiplantae</taxon>
        <taxon>Streptophyta</taxon>
        <taxon>Embryophyta</taxon>
        <taxon>Tracheophyta</taxon>
        <taxon>Spermatophyta</taxon>
        <taxon>Magnoliopsida</taxon>
        <taxon>eudicotyledons</taxon>
        <taxon>Gunneridae</taxon>
        <taxon>Pentapetalae</taxon>
        <taxon>asterids</taxon>
        <taxon>campanulids</taxon>
        <taxon>Asterales</taxon>
        <taxon>Asteraceae</taxon>
        <taxon>Asteroideae</taxon>
        <taxon>Anthemideae</taxon>
        <taxon>Anthemidinae</taxon>
        <taxon>Tanacetum</taxon>
    </lineage>
</organism>
<dbReference type="EMBL" id="BQNB010019087">
    <property type="protein sequence ID" value="GJT81521.1"/>
    <property type="molecule type" value="Genomic_DNA"/>
</dbReference>
<dbReference type="InterPro" id="IPR021109">
    <property type="entry name" value="Peptidase_aspartic_dom_sf"/>
</dbReference>
<dbReference type="Gene3D" id="2.40.70.10">
    <property type="entry name" value="Acid Proteases"/>
    <property type="match status" value="1"/>
</dbReference>
<keyword evidence="2" id="KW-1185">Reference proteome</keyword>
<dbReference type="PANTHER" id="PTHR33067">
    <property type="entry name" value="RNA-DIRECTED DNA POLYMERASE-RELATED"/>
    <property type="match status" value="1"/>
</dbReference>
<comment type="caution">
    <text evidence="1">The sequence shown here is derived from an EMBL/GenBank/DDBJ whole genome shotgun (WGS) entry which is preliminary data.</text>
</comment>
<protein>
    <submittedName>
        <fullName evidence="1">ATP-dependent DNA helicase PIF1-like protein</fullName>
    </submittedName>
</protein>
<sequence>MNTSNPNQSTIPFPSRLTDDYCKVVNVLNSATNGIFVDGRRMEDKVKRSTSEDPLPQKEKYPRSFTLPCYINNVCFKKALANLGASVGVMPLTILNNLGLGDLAPTKVTVEMADITIKYPKGVADNVLVGIVVENINIYRDQGIGEVIVGEPFCKAIYVEARRFDGMITIRNGDESVTYQVVGSHLKFKHFTDKRCNNIPSLPKELAE</sequence>